<keyword evidence="7" id="KW-1185">Reference proteome</keyword>
<gene>
    <name evidence="6" type="ORF">C7438_0685</name>
</gene>
<protein>
    <recommendedName>
        <fullName evidence="8">DUF4870 domain-containing protein</fullName>
    </recommendedName>
</protein>
<feature type="transmembrane region" description="Helical" evidence="5">
    <location>
        <begin position="20"/>
        <end position="44"/>
    </location>
</feature>
<organism evidence="6 7">
    <name type="scientific">Brockia lithotrophica</name>
    <dbReference type="NCBI Taxonomy" id="933949"/>
    <lineage>
        <taxon>Bacteria</taxon>
        <taxon>Bacillati</taxon>
        <taxon>Bacillota</taxon>
        <taxon>Bacilli</taxon>
        <taxon>Bacillales</taxon>
        <taxon>Bacillales Family X. Incertae Sedis</taxon>
        <taxon>Brockia</taxon>
    </lineage>
</organism>
<keyword evidence="3 5" id="KW-1133">Transmembrane helix</keyword>
<accession>A0A660LBP5</accession>
<proteinExistence type="predicted"/>
<dbReference type="RefSeq" id="WP_121443906.1">
    <property type="nucleotide sequence ID" value="NZ_RBIJ01000001.1"/>
</dbReference>
<evidence type="ECO:0000256" key="3">
    <source>
        <dbReference type="ARBA" id="ARBA00022989"/>
    </source>
</evidence>
<keyword evidence="2 5" id="KW-0812">Transmembrane</keyword>
<dbReference type="AlphaFoldDB" id="A0A660LBP5"/>
<evidence type="ECO:0000313" key="7">
    <source>
        <dbReference type="Proteomes" id="UP000267019"/>
    </source>
</evidence>
<evidence type="ECO:0000256" key="4">
    <source>
        <dbReference type="ARBA" id="ARBA00023136"/>
    </source>
</evidence>
<evidence type="ECO:0000313" key="6">
    <source>
        <dbReference type="EMBL" id="RKQ89030.1"/>
    </source>
</evidence>
<dbReference type="InterPro" id="IPR019109">
    <property type="entry name" value="MamF_MmsF"/>
</dbReference>
<feature type="transmembrane region" description="Helical" evidence="5">
    <location>
        <begin position="65"/>
        <end position="92"/>
    </location>
</feature>
<dbReference type="OrthoDB" id="9808930at2"/>
<name>A0A660LBP5_9BACL</name>
<evidence type="ECO:0000256" key="2">
    <source>
        <dbReference type="ARBA" id="ARBA00022692"/>
    </source>
</evidence>
<dbReference type="Proteomes" id="UP000267019">
    <property type="component" value="Unassembled WGS sequence"/>
</dbReference>
<reference evidence="6 7" key="1">
    <citation type="submission" date="2018-10" db="EMBL/GenBank/DDBJ databases">
        <title>Genomic Encyclopedia of Type Strains, Phase IV (KMG-IV): sequencing the most valuable type-strain genomes for metagenomic binning, comparative biology and taxonomic classification.</title>
        <authorList>
            <person name="Goeker M."/>
        </authorList>
    </citation>
    <scope>NUCLEOTIDE SEQUENCE [LARGE SCALE GENOMIC DNA]</scope>
    <source>
        <strain evidence="6 7">DSM 22653</strain>
    </source>
</reference>
<keyword evidence="4 5" id="KW-0472">Membrane</keyword>
<comment type="caution">
    <text evidence="6">The sequence shown here is derived from an EMBL/GenBank/DDBJ whole genome shotgun (WGS) entry which is preliminary data.</text>
</comment>
<sequence>MKKPMPEQEERQWATGVHLAHIAGYIIFFIPFFGLAATFGLWYWRKEDSDFFNDQGKEALNFQITISLALLAITFLTVITTGMWSVGSLVILGANDYVYGTGLYQIALMWNILRYLVNLFNIVFSIIAAVQASKGIRYRYPINLRLVK</sequence>
<dbReference type="EMBL" id="RBIJ01000001">
    <property type="protein sequence ID" value="RKQ89030.1"/>
    <property type="molecule type" value="Genomic_DNA"/>
</dbReference>
<evidence type="ECO:0000256" key="1">
    <source>
        <dbReference type="ARBA" id="ARBA00004141"/>
    </source>
</evidence>
<evidence type="ECO:0000256" key="5">
    <source>
        <dbReference type="SAM" id="Phobius"/>
    </source>
</evidence>
<dbReference type="Pfam" id="PF09685">
    <property type="entry name" value="MamF_MmsF"/>
    <property type="match status" value="1"/>
</dbReference>
<evidence type="ECO:0008006" key="8">
    <source>
        <dbReference type="Google" id="ProtNLM"/>
    </source>
</evidence>
<comment type="subcellular location">
    <subcellularLocation>
        <location evidence="1">Membrane</location>
        <topology evidence="1">Multi-pass membrane protein</topology>
    </subcellularLocation>
</comment>
<feature type="transmembrane region" description="Helical" evidence="5">
    <location>
        <begin position="112"/>
        <end position="130"/>
    </location>
</feature>